<reference evidence="1 2" key="1">
    <citation type="submission" date="2017-08" db="EMBL/GenBank/DDBJ databases">
        <title>Burning lignite coal seam in the remote Altai Mountains harbors a hydrogen-driven thermophilic microbial community.</title>
        <authorList>
            <person name="Kadnikov V.V."/>
            <person name="Mardanov A.V."/>
            <person name="Ivasenko D."/>
            <person name="Beletsky A.V."/>
            <person name="Karnachuk O.V."/>
            <person name="Ravin N.V."/>
        </authorList>
    </citation>
    <scope>NUCLEOTIDE SEQUENCE [LARGE SCALE GENOMIC DNA]</scope>
    <source>
        <strain evidence="1">AL33</strain>
    </source>
</reference>
<accession>A0A2T5GEY1</accession>
<comment type="caution">
    <text evidence="1">The sequence shown here is derived from an EMBL/GenBank/DDBJ whole genome shotgun (WGS) entry which is preliminary data.</text>
</comment>
<dbReference type="Proteomes" id="UP000244180">
    <property type="component" value="Unassembled WGS sequence"/>
</dbReference>
<evidence type="ECO:0000313" key="2">
    <source>
        <dbReference type="Proteomes" id="UP000244180"/>
    </source>
</evidence>
<dbReference type="AlphaFoldDB" id="A0A2T5GEY1"/>
<gene>
    <name evidence="1" type="ORF">HSCHL_2333</name>
</gene>
<sequence>MMTVVSHVVYRFRGFGDRPGLGEAFEQRFTTIKLAMRKAYLDWLYKRFKPEKIRTAEAEFDLSAMQAYWKKEGWEAP</sequence>
<dbReference type="EMBL" id="PEBV01000002">
    <property type="protein sequence ID" value="PTQ54742.1"/>
    <property type="molecule type" value="Genomic_DNA"/>
</dbReference>
<protein>
    <submittedName>
        <fullName evidence="1">Uncharacterized protein</fullName>
    </submittedName>
</protein>
<evidence type="ECO:0000313" key="1">
    <source>
        <dbReference type="EMBL" id="PTQ54742.1"/>
    </source>
</evidence>
<name>A0A2T5GEY1_HYDSH</name>
<proteinExistence type="predicted"/>
<organism evidence="1 2">
    <name type="scientific">Hydrogenibacillus schlegelii</name>
    <name type="common">Bacillus schlegelii</name>
    <dbReference type="NCBI Taxonomy" id="1484"/>
    <lineage>
        <taxon>Bacteria</taxon>
        <taxon>Bacillati</taxon>
        <taxon>Bacillota</taxon>
        <taxon>Bacilli</taxon>
        <taxon>Bacillales</taxon>
        <taxon>Bacillales Family X. Incertae Sedis</taxon>
        <taxon>Hydrogenibacillus</taxon>
    </lineage>
</organism>